<feature type="compositionally biased region" description="Low complexity" evidence="1">
    <location>
        <begin position="161"/>
        <end position="182"/>
    </location>
</feature>
<dbReference type="Proteomes" id="UP000663853">
    <property type="component" value="Unassembled WGS sequence"/>
</dbReference>
<feature type="region of interest" description="Disordered" evidence="1">
    <location>
        <begin position="29"/>
        <end position="80"/>
    </location>
</feature>
<feature type="compositionally biased region" description="Polar residues" evidence="1">
    <location>
        <begin position="138"/>
        <end position="148"/>
    </location>
</feature>
<feature type="compositionally biased region" description="Polar residues" evidence="1">
    <location>
        <begin position="117"/>
        <end position="128"/>
    </location>
</feature>
<evidence type="ECO:0000256" key="1">
    <source>
        <dbReference type="SAM" id="MobiDB-lite"/>
    </source>
</evidence>
<feature type="compositionally biased region" description="Basic and acidic residues" evidence="1">
    <location>
        <begin position="183"/>
        <end position="193"/>
    </location>
</feature>
<reference evidence="2" key="1">
    <citation type="submission" date="2021-01" db="EMBL/GenBank/DDBJ databases">
        <authorList>
            <person name="Kaushik A."/>
        </authorList>
    </citation>
    <scope>NUCLEOTIDE SEQUENCE</scope>
    <source>
        <strain evidence="2">AG6-10EEA</strain>
    </source>
</reference>
<protein>
    <submittedName>
        <fullName evidence="2">Uncharacterized protein</fullName>
    </submittedName>
</protein>
<comment type="caution">
    <text evidence="2">The sequence shown here is derived from an EMBL/GenBank/DDBJ whole genome shotgun (WGS) entry which is preliminary data.</text>
</comment>
<dbReference type="AlphaFoldDB" id="A0A8H3HS56"/>
<proteinExistence type="predicted"/>
<sequence length="296" mass="31606">MASTSTPQRVPERTPFAALPLSRFYPASDCGVLPSSSKKPFTPGSASLKRRLSPVTFASPSKKRATNDKPSTPGEFAVPRPPKVVSKCLFEDVEMDADDSGFGASPAMKIDYEPSLAASTSNAPSTSRLAPPLLTDRFPTQPSPSSTPKMMRGPDAPVLAPSPEIISGSSSGRNSTSRWTSSKTRDPEAHHPGFDIYCDPIGYDASVMSSPMEWEDDPSLPELVFDSPKENDAPPRKAKRMPAPLSLMKDGLGSSPLSNTPKRPSRLATSTSIESPWARMQLSDPSCVNLSSSPAI</sequence>
<accession>A0A8H3HS56</accession>
<organism evidence="2 3">
    <name type="scientific">Rhizoctonia solani</name>
    <dbReference type="NCBI Taxonomy" id="456999"/>
    <lineage>
        <taxon>Eukaryota</taxon>
        <taxon>Fungi</taxon>
        <taxon>Dikarya</taxon>
        <taxon>Basidiomycota</taxon>
        <taxon>Agaricomycotina</taxon>
        <taxon>Agaricomycetes</taxon>
        <taxon>Cantharellales</taxon>
        <taxon>Ceratobasidiaceae</taxon>
        <taxon>Rhizoctonia</taxon>
    </lineage>
</organism>
<gene>
    <name evidence="2" type="ORF">RDB_LOCUS185015</name>
</gene>
<dbReference type="EMBL" id="CAJMXA010004242">
    <property type="protein sequence ID" value="CAE6538019.1"/>
    <property type="molecule type" value="Genomic_DNA"/>
</dbReference>
<feature type="region of interest" description="Disordered" evidence="1">
    <location>
        <begin position="209"/>
        <end position="296"/>
    </location>
</feature>
<evidence type="ECO:0000313" key="2">
    <source>
        <dbReference type="EMBL" id="CAE6538019.1"/>
    </source>
</evidence>
<feature type="compositionally biased region" description="Polar residues" evidence="1">
    <location>
        <begin position="283"/>
        <end position="296"/>
    </location>
</feature>
<feature type="compositionally biased region" description="Polar residues" evidence="1">
    <location>
        <begin position="255"/>
        <end position="274"/>
    </location>
</feature>
<name>A0A8H3HS56_9AGAM</name>
<evidence type="ECO:0000313" key="3">
    <source>
        <dbReference type="Proteomes" id="UP000663853"/>
    </source>
</evidence>
<feature type="region of interest" description="Disordered" evidence="1">
    <location>
        <begin position="116"/>
        <end position="195"/>
    </location>
</feature>